<evidence type="ECO:0000313" key="2">
    <source>
        <dbReference type="Proteomes" id="UP000011074"/>
    </source>
</evidence>
<dbReference type="InterPro" id="IPR016039">
    <property type="entry name" value="Thiolase-like"/>
</dbReference>
<sequence length="332" mass="34758">MSVALRVVATHLPGRTAVADLPELAELGAAERASCLALGIDTVAVGPDLSAVDLATRAGRQALAAAGLGPERLDGLVLIESRAPETFSTSEATRLQRLLGADRAWAFSVGGLGCASVVPALLAAAGRLATEPSAAHILVAHGSKPVTARRYRHPVTVNGDSGQAVLVSRDGPLRVRDILLETSGTYWDLFHVDYRGRAPEQWREECTDVPTYAFRLAVESRKRIAALTGRLLERNGLDRDAVSCYVGQNLSTAAHRIVAESLDVKLSAACTDNLRDNGHLGPNDALFNLAAAVDRGELPEGGLAVVLNMSPAAAWSAMLVEHGAGEGGAVCL</sequence>
<organism evidence="1 2">
    <name type="scientific">Streptomyces rimosus subsp. rimosus (strain ATCC 10970 / DSM 40260 / JCM 4667 / NRRL 2234)</name>
    <dbReference type="NCBI Taxonomy" id="1265868"/>
    <lineage>
        <taxon>Bacteria</taxon>
        <taxon>Bacillati</taxon>
        <taxon>Actinomycetota</taxon>
        <taxon>Actinomycetes</taxon>
        <taxon>Kitasatosporales</taxon>
        <taxon>Streptomycetaceae</taxon>
        <taxon>Streptomyces</taxon>
    </lineage>
</organism>
<dbReference type="GO" id="GO:0044550">
    <property type="term" value="P:secondary metabolite biosynthetic process"/>
    <property type="evidence" value="ECO:0007669"/>
    <property type="project" value="TreeGrafter"/>
</dbReference>
<gene>
    <name evidence="1" type="ORF">SRIM_002855</name>
</gene>
<protein>
    <submittedName>
        <fullName evidence="1">3-oxoacyl-ACP synthase</fullName>
    </submittedName>
</protein>
<dbReference type="RefSeq" id="WP_030179244.1">
    <property type="nucleotide sequence ID" value="NZ_CP048261.1"/>
</dbReference>
<proteinExistence type="predicted"/>
<dbReference type="PANTHER" id="PTHR34069">
    <property type="entry name" value="3-OXOACYL-[ACYL-CARRIER-PROTEIN] SYNTHASE 3"/>
    <property type="match status" value="1"/>
</dbReference>
<name>A0A8A1UGY7_STRR1</name>
<reference evidence="1" key="1">
    <citation type="submission" date="2012-12" db="EMBL/GenBank/DDBJ databases">
        <authorList>
            <person name="Pethick F.E."/>
            <person name="MacFadyen A.C."/>
            <person name="Tang Z."/>
            <person name="Sangal V."/>
            <person name="Tze-Tze L."/>
            <person name="Chu J."/>
            <person name="Guo M."/>
            <person name="Kirby R."/>
            <person name="Hoskisson P.A."/>
            <person name="Herron P.R."/>
            <person name="Hunter I.S."/>
        </authorList>
    </citation>
    <scope>NUCLEOTIDE SEQUENCE</scope>
    <source>
        <strain evidence="1">ATCC 10970</strain>
    </source>
</reference>
<accession>A0A8A1UGY7</accession>
<dbReference type="Gene3D" id="3.40.47.10">
    <property type="match status" value="2"/>
</dbReference>
<dbReference type="GO" id="GO:0016747">
    <property type="term" value="F:acyltransferase activity, transferring groups other than amino-acyl groups"/>
    <property type="evidence" value="ECO:0007669"/>
    <property type="project" value="UniProtKB-ARBA"/>
</dbReference>
<reference evidence="1" key="3">
    <citation type="journal article" date="2021" name="bioRxiv">
        <title>Bilateral symmetry of linear streptomycete chromosomes.</title>
        <authorList>
            <person name="Algora-Gallardo L."/>
            <person name="Schniete J.K."/>
            <person name="Mark D.R."/>
            <person name="Hunter I.S."/>
            <person name="Herron P.R."/>
        </authorList>
    </citation>
    <scope>NUCLEOTIDE SEQUENCE</scope>
    <source>
        <strain evidence="1">ATCC 10970</strain>
    </source>
</reference>
<dbReference type="EMBL" id="CP048261">
    <property type="protein sequence ID" value="QST79249.1"/>
    <property type="molecule type" value="Genomic_DNA"/>
</dbReference>
<dbReference type="AlphaFoldDB" id="A0A8A1UGY7"/>
<evidence type="ECO:0000313" key="1">
    <source>
        <dbReference type="EMBL" id="QST79249.1"/>
    </source>
</evidence>
<dbReference type="SUPFAM" id="SSF53901">
    <property type="entry name" value="Thiolase-like"/>
    <property type="match status" value="1"/>
</dbReference>
<dbReference type="Proteomes" id="UP000011074">
    <property type="component" value="Chromosome"/>
</dbReference>
<dbReference type="GeneID" id="66852830"/>
<reference evidence="1" key="2">
    <citation type="submission" date="2020-01" db="EMBL/GenBank/DDBJ databases">
        <authorList>
            <person name="Algora L."/>
            <person name="Schniete J.K."/>
            <person name="MacFadyen A."/>
            <person name="Hoskisson P.A."/>
            <person name="Hunter I.S."/>
            <person name="Herron P.R."/>
        </authorList>
    </citation>
    <scope>NUCLEOTIDE SEQUENCE</scope>
    <source>
        <strain evidence="1">ATCC 10970</strain>
    </source>
</reference>
<dbReference type="PANTHER" id="PTHR34069:SF2">
    <property type="entry name" value="BETA-KETOACYL-[ACYL-CARRIER-PROTEIN] SYNTHASE III"/>
    <property type="match status" value="1"/>
</dbReference>